<evidence type="ECO:0000313" key="1">
    <source>
        <dbReference type="EMBL" id="RQK79433.1"/>
    </source>
</evidence>
<evidence type="ECO:0000313" key="2">
    <source>
        <dbReference type="EMBL" id="SUA18947.1"/>
    </source>
</evidence>
<dbReference type="Proteomes" id="UP000283666">
    <property type="component" value="Unassembled WGS sequence"/>
</dbReference>
<sequence>MKIKFAHLRHPAVGGGYINFAVFDAKSTNGNHSVVLKELTTEARRNGLKIDQSALIFEQHGRTQFYGDKNLVDFLSANWYPQWTHTLTI</sequence>
<dbReference type="EMBL" id="NWZY01000009">
    <property type="protein sequence ID" value="RQK79433.1"/>
    <property type="molecule type" value="Genomic_DNA"/>
</dbReference>
<evidence type="ECO:0000313" key="4">
    <source>
        <dbReference type="Proteomes" id="UP000283666"/>
    </source>
</evidence>
<gene>
    <name evidence="1" type="ORF">COH52_04455</name>
    <name evidence="2" type="ORF">NCTC8554_00632</name>
</gene>
<name>A0A1R1MZG8_NEIME</name>
<dbReference type="Proteomes" id="UP000254176">
    <property type="component" value="Unassembled WGS sequence"/>
</dbReference>
<reference evidence="1 4" key="1">
    <citation type="submission" date="2017-09" db="EMBL/GenBank/DDBJ databases">
        <title>Phenotypic and genotypic characterization of Colombian isolates of Neisseria meningitidis recovered from invasive disease.</title>
        <authorList>
            <person name="Duarte C."/>
            <person name="Gabastou J.M."/>
            <person name="Moreno J."/>
        </authorList>
    </citation>
    <scope>NUCLEOTIDE SEQUENCE [LARGE SCALE GENOMIC DNA]</scope>
    <source>
        <strain evidence="1 4">INS-Nm1012</strain>
    </source>
</reference>
<organism evidence="1 4">
    <name type="scientific">Neisseria meningitidis</name>
    <dbReference type="NCBI Taxonomy" id="487"/>
    <lineage>
        <taxon>Bacteria</taxon>
        <taxon>Pseudomonadati</taxon>
        <taxon>Pseudomonadota</taxon>
        <taxon>Betaproteobacteria</taxon>
        <taxon>Neisseriales</taxon>
        <taxon>Neisseriaceae</taxon>
        <taxon>Neisseria</taxon>
    </lineage>
</organism>
<dbReference type="EMBL" id="UGRP01000001">
    <property type="protein sequence ID" value="SUA18947.1"/>
    <property type="molecule type" value="Genomic_DNA"/>
</dbReference>
<reference evidence="2 3" key="2">
    <citation type="submission" date="2018-06" db="EMBL/GenBank/DDBJ databases">
        <authorList>
            <consortium name="Pathogen Informatics"/>
            <person name="Doyle S."/>
        </authorList>
    </citation>
    <scope>NUCLEOTIDE SEQUENCE [LARGE SCALE GENOMIC DNA]</scope>
    <source>
        <strain evidence="2 3">NCTC8554</strain>
    </source>
</reference>
<dbReference type="AlphaFoldDB" id="A0A1R1MZG8"/>
<proteinExistence type="predicted"/>
<evidence type="ECO:0000313" key="3">
    <source>
        <dbReference type="Proteomes" id="UP000254176"/>
    </source>
</evidence>
<dbReference type="RefSeq" id="WP_002244538.1">
    <property type="nucleotide sequence ID" value="NZ_AP024489.1"/>
</dbReference>
<protein>
    <submittedName>
        <fullName evidence="1">Uncharacterized protein</fullName>
    </submittedName>
</protein>
<accession>A0A1R1MZG8</accession>